<dbReference type="AlphaFoldDB" id="A0A0F9LHC1"/>
<reference evidence="1" key="1">
    <citation type="journal article" date="2015" name="Nature">
        <title>Complex archaea that bridge the gap between prokaryotes and eukaryotes.</title>
        <authorList>
            <person name="Spang A."/>
            <person name="Saw J.H."/>
            <person name="Jorgensen S.L."/>
            <person name="Zaremba-Niedzwiedzka K."/>
            <person name="Martijn J."/>
            <person name="Lind A.E."/>
            <person name="van Eijk R."/>
            <person name="Schleper C."/>
            <person name="Guy L."/>
            <person name="Ettema T.J."/>
        </authorList>
    </citation>
    <scope>NUCLEOTIDE SEQUENCE</scope>
</reference>
<dbReference type="EMBL" id="LAZR01006158">
    <property type="protein sequence ID" value="KKM94294.1"/>
    <property type="molecule type" value="Genomic_DNA"/>
</dbReference>
<sequence length="164" mass="19436">MEWYINKGAKNCSSCERFFKEEEEYFSALYDKDNDFTRRDFCLECWNKARGGGIFSYWKTKVQKTSDTVPKYADIDVFYDLFQRLENESNLSSVNFRYVLSLYLMRKKILKLKATHRTNGSEILVFQNFKEDKETKVFKPHLGREEILAVTEEIGKLLNCTAQI</sequence>
<evidence type="ECO:0000313" key="1">
    <source>
        <dbReference type="EMBL" id="KKM94294.1"/>
    </source>
</evidence>
<gene>
    <name evidence="1" type="ORF">LCGC14_1199710</name>
</gene>
<protein>
    <submittedName>
        <fullName evidence="1">Uncharacterized protein</fullName>
    </submittedName>
</protein>
<comment type="caution">
    <text evidence="1">The sequence shown here is derived from an EMBL/GenBank/DDBJ whole genome shotgun (WGS) entry which is preliminary data.</text>
</comment>
<organism evidence="1">
    <name type="scientific">marine sediment metagenome</name>
    <dbReference type="NCBI Taxonomy" id="412755"/>
    <lineage>
        <taxon>unclassified sequences</taxon>
        <taxon>metagenomes</taxon>
        <taxon>ecological metagenomes</taxon>
    </lineage>
</organism>
<name>A0A0F9LHC1_9ZZZZ</name>
<proteinExistence type="predicted"/>
<accession>A0A0F9LHC1</accession>